<feature type="domain" description="PilZ" evidence="1">
    <location>
        <begin position="3"/>
        <end position="90"/>
    </location>
</feature>
<name>A0A8J7JZC1_9GAMM</name>
<dbReference type="Pfam" id="PF07238">
    <property type="entry name" value="PilZ"/>
    <property type="match status" value="1"/>
</dbReference>
<dbReference type="EMBL" id="JADEYS010000008">
    <property type="protein sequence ID" value="MBE9397544.1"/>
    <property type="molecule type" value="Genomic_DNA"/>
</dbReference>
<protein>
    <submittedName>
        <fullName evidence="2">PilZ domain-containing protein</fullName>
    </submittedName>
</protein>
<keyword evidence="3" id="KW-1185">Reference proteome</keyword>
<organism evidence="2 3">
    <name type="scientific">Pontibacterium sinense</name>
    <dbReference type="NCBI Taxonomy" id="2781979"/>
    <lineage>
        <taxon>Bacteria</taxon>
        <taxon>Pseudomonadati</taxon>
        <taxon>Pseudomonadota</taxon>
        <taxon>Gammaproteobacteria</taxon>
        <taxon>Oceanospirillales</taxon>
        <taxon>Oceanospirillaceae</taxon>
        <taxon>Pontibacterium</taxon>
    </lineage>
</organism>
<evidence type="ECO:0000313" key="3">
    <source>
        <dbReference type="Proteomes" id="UP000640333"/>
    </source>
</evidence>
<dbReference type="AlphaFoldDB" id="A0A8J7JZC1"/>
<proteinExistence type="predicted"/>
<dbReference type="RefSeq" id="WP_193953096.1">
    <property type="nucleotide sequence ID" value="NZ_JADEYS010000008.1"/>
</dbReference>
<evidence type="ECO:0000259" key="1">
    <source>
        <dbReference type="Pfam" id="PF07238"/>
    </source>
</evidence>
<dbReference type="SUPFAM" id="SSF141371">
    <property type="entry name" value="PilZ domain-like"/>
    <property type="match status" value="1"/>
</dbReference>
<sequence>MEENRKYPRVRTGYQVRLTHRQYGYWVGSVANMSEGGIFVAELRPSEFTLGLEIDAAILGEGWDKGLPALRMKVIRIEEKGIALAFVEPDYPLWDSGKLSESTQSPNQ</sequence>
<dbReference type="Gene3D" id="2.40.10.220">
    <property type="entry name" value="predicted glycosyltransferase like domains"/>
    <property type="match status" value="1"/>
</dbReference>
<gene>
    <name evidence="2" type="ORF">IOQ59_09765</name>
</gene>
<dbReference type="GO" id="GO:0035438">
    <property type="term" value="F:cyclic-di-GMP binding"/>
    <property type="evidence" value="ECO:0007669"/>
    <property type="project" value="InterPro"/>
</dbReference>
<accession>A0A8J7JZC1</accession>
<dbReference type="InterPro" id="IPR009875">
    <property type="entry name" value="PilZ_domain"/>
</dbReference>
<dbReference type="Proteomes" id="UP000640333">
    <property type="component" value="Unassembled WGS sequence"/>
</dbReference>
<reference evidence="2" key="1">
    <citation type="submission" date="2020-10" db="EMBL/GenBank/DDBJ databases">
        <title>Bacterium isolated from coastal waters sediment.</title>
        <authorList>
            <person name="Chen R.-J."/>
            <person name="Lu D.-C."/>
            <person name="Zhu K.-L."/>
            <person name="Du Z.-J."/>
        </authorList>
    </citation>
    <scope>NUCLEOTIDE SEQUENCE</scope>
    <source>
        <strain evidence="2">N1Y112</strain>
    </source>
</reference>
<comment type="caution">
    <text evidence="2">The sequence shown here is derived from an EMBL/GenBank/DDBJ whole genome shotgun (WGS) entry which is preliminary data.</text>
</comment>
<evidence type="ECO:0000313" key="2">
    <source>
        <dbReference type="EMBL" id="MBE9397544.1"/>
    </source>
</evidence>